<name>A0A2S2E226_9ALTE</name>
<dbReference type="RefSeq" id="WP_109339274.1">
    <property type="nucleotide sequence ID" value="NZ_CP029347.1"/>
</dbReference>
<dbReference type="InterPro" id="IPR005135">
    <property type="entry name" value="Endo/exonuclease/phosphatase"/>
</dbReference>
<keyword evidence="1" id="KW-0812">Transmembrane</keyword>
<proteinExistence type="predicted"/>
<feature type="transmembrane region" description="Helical" evidence="1">
    <location>
        <begin position="60"/>
        <end position="78"/>
    </location>
</feature>
<keyword evidence="4" id="KW-1185">Reference proteome</keyword>
<dbReference type="Proteomes" id="UP000245728">
    <property type="component" value="Chromosome"/>
</dbReference>
<evidence type="ECO:0000313" key="3">
    <source>
        <dbReference type="EMBL" id="AWL11649.1"/>
    </source>
</evidence>
<dbReference type="EMBL" id="CP029347">
    <property type="protein sequence ID" value="AWL11649.1"/>
    <property type="molecule type" value="Genomic_DNA"/>
</dbReference>
<keyword evidence="1" id="KW-0472">Membrane</keyword>
<dbReference type="KEGG" id="salh:HMF8227_01168"/>
<dbReference type="SUPFAM" id="SSF56219">
    <property type="entry name" value="DNase I-like"/>
    <property type="match status" value="1"/>
</dbReference>
<gene>
    <name evidence="3" type="ORF">HMF8227_01168</name>
</gene>
<organism evidence="3 4">
    <name type="scientific">Saliniradius amylolyticus</name>
    <dbReference type="NCBI Taxonomy" id="2183582"/>
    <lineage>
        <taxon>Bacteria</taxon>
        <taxon>Pseudomonadati</taxon>
        <taxon>Pseudomonadota</taxon>
        <taxon>Gammaproteobacteria</taxon>
        <taxon>Alteromonadales</taxon>
        <taxon>Alteromonadaceae</taxon>
        <taxon>Saliniradius</taxon>
    </lineage>
</organism>
<reference evidence="3 4" key="1">
    <citation type="submission" date="2018-05" db="EMBL/GenBank/DDBJ databases">
        <title>Salinimonas sp. HMF8227 Genome sequencing and assembly.</title>
        <authorList>
            <person name="Kang H."/>
            <person name="Kang J."/>
            <person name="Cha I."/>
            <person name="Kim H."/>
            <person name="Joh K."/>
        </authorList>
    </citation>
    <scope>NUCLEOTIDE SEQUENCE [LARGE SCALE GENOMIC DNA]</scope>
    <source>
        <strain evidence="3 4">HMF8227</strain>
    </source>
</reference>
<dbReference type="Gene3D" id="3.60.10.10">
    <property type="entry name" value="Endonuclease/exonuclease/phosphatase"/>
    <property type="match status" value="1"/>
</dbReference>
<protein>
    <recommendedName>
        <fullName evidence="2">Endonuclease/exonuclease/phosphatase domain-containing protein</fullName>
    </recommendedName>
</protein>
<evidence type="ECO:0000256" key="1">
    <source>
        <dbReference type="SAM" id="Phobius"/>
    </source>
</evidence>
<dbReference type="GO" id="GO:0003824">
    <property type="term" value="F:catalytic activity"/>
    <property type="evidence" value="ECO:0007669"/>
    <property type="project" value="InterPro"/>
</dbReference>
<dbReference type="OrthoDB" id="209281at2"/>
<feature type="domain" description="Endonuclease/exonuclease/phosphatase" evidence="2">
    <location>
        <begin position="99"/>
        <end position="309"/>
    </location>
</feature>
<dbReference type="AlphaFoldDB" id="A0A2S2E226"/>
<keyword evidence="1" id="KW-1133">Transmembrane helix</keyword>
<sequence length="320" mass="35687">MRYVLQGLFVLFCAALLSLSNWPVNDVTRPLLLSLLYFPRWPLALGLLLLLVVIAYRRPWWLTLFNTLLLALSLTVFLEIKLSASQAIASQRPAAVTILSLNMGGPTDTQKLQRMVETYDVDVMAFQETSEQEISGLFPAPWQTHCVSRLCTVSRWPLRYQGSGERNQALDGWGRFVAFYQLGADKPVQLANVHLETPRKALNHILRADVSHIDVMLNTNERQRQAQQVAHFLGSDTPGLAAGDFNMVRLSPLYSAELGHYNNSLALAGRGLAHTKLTSYHGVTIDHVIHNDKLQTHSAAVLENLGGDHNPIIARLTHTP</sequence>
<evidence type="ECO:0000313" key="4">
    <source>
        <dbReference type="Proteomes" id="UP000245728"/>
    </source>
</evidence>
<accession>A0A2S2E226</accession>
<dbReference type="Pfam" id="PF03372">
    <property type="entry name" value="Exo_endo_phos"/>
    <property type="match status" value="1"/>
</dbReference>
<dbReference type="InterPro" id="IPR036691">
    <property type="entry name" value="Endo/exonu/phosph_ase_sf"/>
</dbReference>
<feature type="transmembrane region" description="Helical" evidence="1">
    <location>
        <begin position="30"/>
        <end position="53"/>
    </location>
</feature>
<evidence type="ECO:0000259" key="2">
    <source>
        <dbReference type="Pfam" id="PF03372"/>
    </source>
</evidence>